<organism evidence="1 2">
    <name type="scientific">Sorghum bicolor</name>
    <name type="common">Sorghum</name>
    <name type="synonym">Sorghum vulgare</name>
    <dbReference type="NCBI Taxonomy" id="4558"/>
    <lineage>
        <taxon>Eukaryota</taxon>
        <taxon>Viridiplantae</taxon>
        <taxon>Streptophyta</taxon>
        <taxon>Embryophyta</taxon>
        <taxon>Tracheophyta</taxon>
        <taxon>Spermatophyta</taxon>
        <taxon>Magnoliopsida</taxon>
        <taxon>Liliopsida</taxon>
        <taxon>Poales</taxon>
        <taxon>Poaceae</taxon>
        <taxon>PACMAD clade</taxon>
        <taxon>Panicoideae</taxon>
        <taxon>Andropogonodae</taxon>
        <taxon>Andropogoneae</taxon>
        <taxon>Sorghinae</taxon>
        <taxon>Sorghum</taxon>
    </lineage>
</organism>
<evidence type="ECO:0000313" key="2">
    <source>
        <dbReference type="Proteomes" id="UP000000768"/>
    </source>
</evidence>
<dbReference type="Gramene" id="OQU85833">
    <property type="protein sequence ID" value="OQU85833"/>
    <property type="gene ID" value="SORBI_3004G320401"/>
</dbReference>
<accession>A0A1Z5RPZ2</accession>
<dbReference type="InParanoid" id="A0A1Z5RPZ2"/>
<dbReference type="Proteomes" id="UP000000768">
    <property type="component" value="Chromosome 4"/>
</dbReference>
<keyword evidence="2" id="KW-1185">Reference proteome</keyword>
<proteinExistence type="predicted"/>
<reference evidence="2" key="2">
    <citation type="journal article" date="2018" name="Plant J.">
        <title>The Sorghum bicolor reference genome: improved assembly, gene annotations, a transcriptome atlas, and signatures of genome organization.</title>
        <authorList>
            <person name="McCormick R.F."/>
            <person name="Truong S.K."/>
            <person name="Sreedasyam A."/>
            <person name="Jenkins J."/>
            <person name="Shu S."/>
            <person name="Sims D."/>
            <person name="Kennedy M."/>
            <person name="Amirebrahimi M."/>
            <person name="Weers B.D."/>
            <person name="McKinley B."/>
            <person name="Mattison A."/>
            <person name="Morishige D.T."/>
            <person name="Grimwood J."/>
            <person name="Schmutz J."/>
            <person name="Mullet J.E."/>
        </authorList>
    </citation>
    <scope>NUCLEOTIDE SEQUENCE [LARGE SCALE GENOMIC DNA]</scope>
    <source>
        <strain evidence="2">cv. BTx623</strain>
    </source>
</reference>
<evidence type="ECO:0000313" key="1">
    <source>
        <dbReference type="EMBL" id="OQU85833.1"/>
    </source>
</evidence>
<dbReference type="EMBL" id="CM000763">
    <property type="protein sequence ID" value="OQU85833.1"/>
    <property type="molecule type" value="Genomic_DNA"/>
</dbReference>
<gene>
    <name evidence="1" type="ORF">SORBI_3004G320401</name>
</gene>
<dbReference type="AlphaFoldDB" id="A0A1Z5RPZ2"/>
<reference evidence="1 2" key="1">
    <citation type="journal article" date="2009" name="Nature">
        <title>The Sorghum bicolor genome and the diversification of grasses.</title>
        <authorList>
            <person name="Paterson A.H."/>
            <person name="Bowers J.E."/>
            <person name="Bruggmann R."/>
            <person name="Dubchak I."/>
            <person name="Grimwood J."/>
            <person name="Gundlach H."/>
            <person name="Haberer G."/>
            <person name="Hellsten U."/>
            <person name="Mitros T."/>
            <person name="Poliakov A."/>
            <person name="Schmutz J."/>
            <person name="Spannagl M."/>
            <person name="Tang H."/>
            <person name="Wang X."/>
            <person name="Wicker T."/>
            <person name="Bharti A.K."/>
            <person name="Chapman J."/>
            <person name="Feltus F.A."/>
            <person name="Gowik U."/>
            <person name="Grigoriev I.V."/>
            <person name="Lyons E."/>
            <person name="Maher C.A."/>
            <person name="Martis M."/>
            <person name="Narechania A."/>
            <person name="Otillar R.P."/>
            <person name="Penning B.W."/>
            <person name="Salamov A.A."/>
            <person name="Wang Y."/>
            <person name="Zhang L."/>
            <person name="Carpita N.C."/>
            <person name="Freeling M."/>
            <person name="Gingle A.R."/>
            <person name="Hash C.T."/>
            <person name="Keller B."/>
            <person name="Klein P."/>
            <person name="Kresovich S."/>
            <person name="McCann M.C."/>
            <person name="Ming R."/>
            <person name="Peterson D.G."/>
            <person name="Mehboob-ur-Rahman"/>
            <person name="Ware D."/>
            <person name="Westhoff P."/>
            <person name="Mayer K.F."/>
            <person name="Messing J."/>
            <person name="Rokhsar D.S."/>
        </authorList>
    </citation>
    <scope>NUCLEOTIDE SEQUENCE [LARGE SCALE GENOMIC DNA]</scope>
    <source>
        <strain evidence="2">cv. BTx623</strain>
    </source>
</reference>
<protein>
    <submittedName>
        <fullName evidence="1">Uncharacterized protein</fullName>
    </submittedName>
</protein>
<sequence length="105" mass="11737">MALFNNCIRVSKLFHILIFTPPGPHVWILMSASALKQGERQRGDFRAAGVMRPTRTTVDRPQEMLLCASTRCRSTMTSSVSVHSSAGCSIHQIFESQLIIRDSVF</sequence>
<name>A0A1Z5RPZ2_SORBI</name>